<sequence length="182" mass="20244">MDFTEFKQFAQDASATDYYKVLRVGRLATSLAIKSAYQNRLAAIHIINEAYAVLTNPKQRAIYNKHGLSILKEYQKLADLGFLGRVLQCIMEQLSSSSIHKPVIAIGKEYDSPTVSPLKPYYGASTPKWQAMKSPVQKTTSVATPTKNLKPPGVSYSQHIKRDSSCDSFERVETGSPLKNVD</sequence>
<dbReference type="WBParaSite" id="jg3990">
    <property type="protein sequence ID" value="jg3990"/>
    <property type="gene ID" value="jg3990"/>
</dbReference>
<reference evidence="3" key="1">
    <citation type="submission" date="2022-11" db="UniProtKB">
        <authorList>
            <consortium name="WormBaseParasite"/>
        </authorList>
    </citation>
    <scope>IDENTIFICATION</scope>
</reference>
<feature type="region of interest" description="Disordered" evidence="1">
    <location>
        <begin position="135"/>
        <end position="182"/>
    </location>
</feature>
<keyword evidence="2" id="KW-1185">Reference proteome</keyword>
<dbReference type="InterPro" id="IPR036869">
    <property type="entry name" value="J_dom_sf"/>
</dbReference>
<dbReference type="CDD" id="cd06257">
    <property type="entry name" value="DnaJ"/>
    <property type="match status" value="1"/>
</dbReference>
<proteinExistence type="predicted"/>
<evidence type="ECO:0000313" key="2">
    <source>
        <dbReference type="Proteomes" id="UP000887574"/>
    </source>
</evidence>
<protein>
    <submittedName>
        <fullName evidence="3">Uncharacterized protein</fullName>
    </submittedName>
</protein>
<name>A0A915EB58_9BILA</name>
<accession>A0A915EB58</accession>
<evidence type="ECO:0000256" key="1">
    <source>
        <dbReference type="SAM" id="MobiDB-lite"/>
    </source>
</evidence>
<dbReference type="Gene3D" id="1.10.287.110">
    <property type="entry name" value="DnaJ domain"/>
    <property type="match status" value="1"/>
</dbReference>
<feature type="compositionally biased region" description="Basic and acidic residues" evidence="1">
    <location>
        <begin position="160"/>
        <end position="173"/>
    </location>
</feature>
<dbReference type="Proteomes" id="UP000887574">
    <property type="component" value="Unplaced"/>
</dbReference>
<evidence type="ECO:0000313" key="3">
    <source>
        <dbReference type="WBParaSite" id="jg3990"/>
    </source>
</evidence>
<dbReference type="SUPFAM" id="SSF46565">
    <property type="entry name" value="Chaperone J-domain"/>
    <property type="match status" value="1"/>
</dbReference>
<feature type="compositionally biased region" description="Polar residues" evidence="1">
    <location>
        <begin position="136"/>
        <end position="147"/>
    </location>
</feature>
<dbReference type="AlphaFoldDB" id="A0A915EB58"/>
<dbReference type="InterPro" id="IPR001623">
    <property type="entry name" value="DnaJ_domain"/>
</dbReference>
<organism evidence="2 3">
    <name type="scientific">Ditylenchus dipsaci</name>
    <dbReference type="NCBI Taxonomy" id="166011"/>
    <lineage>
        <taxon>Eukaryota</taxon>
        <taxon>Metazoa</taxon>
        <taxon>Ecdysozoa</taxon>
        <taxon>Nematoda</taxon>
        <taxon>Chromadorea</taxon>
        <taxon>Rhabditida</taxon>
        <taxon>Tylenchina</taxon>
        <taxon>Tylenchomorpha</taxon>
        <taxon>Sphaerularioidea</taxon>
        <taxon>Anguinidae</taxon>
        <taxon>Anguininae</taxon>
        <taxon>Ditylenchus</taxon>
    </lineage>
</organism>